<comment type="caution">
    <text evidence="1">The sequence shown here is derived from an EMBL/GenBank/DDBJ whole genome shotgun (WGS) entry which is preliminary data.</text>
</comment>
<dbReference type="Proteomes" id="UP000290572">
    <property type="component" value="Unassembled WGS sequence"/>
</dbReference>
<dbReference type="AlphaFoldDB" id="A0A498NG85"/>
<organism evidence="1 2">
    <name type="scientific">Labeo rohita</name>
    <name type="common">Indian major carp</name>
    <name type="synonym">Cyprinus rohita</name>
    <dbReference type="NCBI Taxonomy" id="84645"/>
    <lineage>
        <taxon>Eukaryota</taxon>
        <taxon>Metazoa</taxon>
        <taxon>Chordata</taxon>
        <taxon>Craniata</taxon>
        <taxon>Vertebrata</taxon>
        <taxon>Euteleostomi</taxon>
        <taxon>Actinopterygii</taxon>
        <taxon>Neopterygii</taxon>
        <taxon>Teleostei</taxon>
        <taxon>Ostariophysi</taxon>
        <taxon>Cypriniformes</taxon>
        <taxon>Cyprinidae</taxon>
        <taxon>Labeoninae</taxon>
        <taxon>Labeonini</taxon>
        <taxon>Labeo</taxon>
    </lineage>
</organism>
<keyword evidence="2" id="KW-1185">Reference proteome</keyword>
<protein>
    <submittedName>
        <fullName evidence="1">Uncharacterized protein</fullName>
    </submittedName>
</protein>
<gene>
    <name evidence="1" type="ORF">ROHU_017515</name>
</gene>
<dbReference type="EMBL" id="QBIY01011545">
    <property type="protein sequence ID" value="RXN30845.1"/>
    <property type="molecule type" value="Genomic_DNA"/>
</dbReference>
<accession>A0A498NG85</accession>
<evidence type="ECO:0000313" key="1">
    <source>
        <dbReference type="EMBL" id="RXN30845.1"/>
    </source>
</evidence>
<proteinExistence type="predicted"/>
<name>A0A498NG85_LABRO</name>
<evidence type="ECO:0000313" key="2">
    <source>
        <dbReference type="Proteomes" id="UP000290572"/>
    </source>
</evidence>
<reference evidence="1 2" key="1">
    <citation type="submission" date="2018-03" db="EMBL/GenBank/DDBJ databases">
        <title>Draft genome sequence of Rohu Carp (Labeo rohita).</title>
        <authorList>
            <person name="Das P."/>
            <person name="Kushwaha B."/>
            <person name="Joshi C.G."/>
            <person name="Kumar D."/>
            <person name="Nagpure N.S."/>
            <person name="Sahoo L."/>
            <person name="Das S.P."/>
            <person name="Bit A."/>
            <person name="Patnaik S."/>
            <person name="Meher P.K."/>
            <person name="Jayasankar P."/>
            <person name="Koringa P.G."/>
            <person name="Patel N.V."/>
            <person name="Hinsu A.T."/>
            <person name="Kumar R."/>
            <person name="Pandey M."/>
            <person name="Agarwal S."/>
            <person name="Srivastava S."/>
            <person name="Singh M."/>
            <person name="Iquebal M.A."/>
            <person name="Jaiswal S."/>
            <person name="Angadi U.B."/>
            <person name="Kumar N."/>
            <person name="Raza M."/>
            <person name="Shah T.M."/>
            <person name="Rai A."/>
            <person name="Jena J.K."/>
        </authorList>
    </citation>
    <scope>NUCLEOTIDE SEQUENCE [LARGE SCALE GENOMIC DNA]</scope>
    <source>
        <strain evidence="1">DASCIFA01</strain>
        <tissue evidence="1">Testis</tissue>
    </source>
</reference>
<sequence length="204" mass="23459">MKRELDRRACLIHEIPAEVLWGFWLHCPFSGKRRGPPPSSEEDLSNVGKWASASLPPGSSADLSAGYWVLKVNMKSKIDAIYFVNILYWSFSSRDDEKRRKRVRKHPDLISHKLHEQVRPHDFTTRPWILHKHVVRPSLCHALDRKSSDTQAISRKSQRIRDGNRKDLKSYESYIRLVVSASRGSDCERFAANQPGLFSAGNSH</sequence>